<evidence type="ECO:0000256" key="4">
    <source>
        <dbReference type="ARBA" id="ARBA00023136"/>
    </source>
</evidence>
<organism evidence="7 8">
    <name type="scientific">Bursaphelenchus xylophilus</name>
    <name type="common">Pinewood nematode worm</name>
    <name type="synonym">Aphelenchoides xylophilus</name>
    <dbReference type="NCBI Taxonomy" id="6326"/>
    <lineage>
        <taxon>Eukaryota</taxon>
        <taxon>Metazoa</taxon>
        <taxon>Ecdysozoa</taxon>
        <taxon>Nematoda</taxon>
        <taxon>Chromadorea</taxon>
        <taxon>Rhabditida</taxon>
        <taxon>Tylenchina</taxon>
        <taxon>Tylenchomorpha</taxon>
        <taxon>Aphelenchoidea</taxon>
        <taxon>Aphelenchoididae</taxon>
        <taxon>Bursaphelenchus</taxon>
    </lineage>
</organism>
<protein>
    <submittedName>
        <fullName evidence="7">(pine wood nematode) hypothetical protein</fullName>
    </submittedName>
</protein>
<evidence type="ECO:0000256" key="6">
    <source>
        <dbReference type="SAM" id="Phobius"/>
    </source>
</evidence>
<dbReference type="Proteomes" id="UP000659654">
    <property type="component" value="Unassembled WGS sequence"/>
</dbReference>
<comment type="caution">
    <text evidence="7">The sequence shown here is derived from an EMBL/GenBank/DDBJ whole genome shotgun (WGS) entry which is preliminary data.</text>
</comment>
<sequence length="258" mass="28989">MESTSSSEFRSGISTSESEQSKPLIRIGDEYGNKKEHNYSMGVEPDKAASDDQSNIPLERCCFSLMHVKTAACLIAIFEVVVILYHVTVAFFKFDKVGDDYSFAFTLSIFSLSLATLAIILLLIGIKRWSAFFLIPHLLMQFTVIASWTFLVGYVMFLLIGGTSVRFDLVIYEDSKKGEQGLQKLSKYNTFKSTTDYRSLNLFLVSLLAVMTLAILAQSWCFRVVLRCFSVLRKYSLEKSSRSDSLVAIPISAAKHKV</sequence>
<feature type="transmembrane region" description="Helical" evidence="6">
    <location>
        <begin position="104"/>
        <end position="126"/>
    </location>
</feature>
<feature type="transmembrane region" description="Helical" evidence="6">
    <location>
        <begin position="70"/>
        <end position="92"/>
    </location>
</feature>
<dbReference type="EMBL" id="CAJFDI010000001">
    <property type="protein sequence ID" value="CAD5209808.1"/>
    <property type="molecule type" value="Genomic_DNA"/>
</dbReference>
<evidence type="ECO:0000256" key="3">
    <source>
        <dbReference type="ARBA" id="ARBA00022989"/>
    </source>
</evidence>
<feature type="compositionally biased region" description="Polar residues" evidence="5">
    <location>
        <begin position="1"/>
        <end position="18"/>
    </location>
</feature>
<evidence type="ECO:0000313" key="7">
    <source>
        <dbReference type="EMBL" id="CAD5209808.1"/>
    </source>
</evidence>
<feature type="compositionally biased region" description="Basic and acidic residues" evidence="5">
    <location>
        <begin position="27"/>
        <end position="36"/>
    </location>
</feature>
<dbReference type="AlphaFoldDB" id="A0A7I8XI42"/>
<evidence type="ECO:0000313" key="8">
    <source>
        <dbReference type="Proteomes" id="UP000659654"/>
    </source>
</evidence>
<dbReference type="PANTHER" id="PTHR12479:SF10">
    <property type="entry name" value="LYSOSOMAL-ASSOCIATED TRANSMEMBRANE PROTEIN"/>
    <property type="match status" value="1"/>
</dbReference>
<evidence type="ECO:0000256" key="1">
    <source>
        <dbReference type="ARBA" id="ARBA00004127"/>
    </source>
</evidence>
<feature type="transmembrane region" description="Helical" evidence="6">
    <location>
        <begin position="138"/>
        <end position="160"/>
    </location>
</feature>
<dbReference type="OrthoDB" id="5813665at2759"/>
<dbReference type="EMBL" id="CAJFCV020000001">
    <property type="protein sequence ID" value="CAG9085168.1"/>
    <property type="molecule type" value="Genomic_DNA"/>
</dbReference>
<keyword evidence="8" id="KW-1185">Reference proteome</keyword>
<dbReference type="InterPro" id="IPR051115">
    <property type="entry name" value="LAPTM_transporter"/>
</dbReference>
<feature type="transmembrane region" description="Helical" evidence="6">
    <location>
        <begin position="202"/>
        <end position="226"/>
    </location>
</feature>
<gene>
    <name evidence="7" type="ORF">BXYJ_LOCUS1620</name>
</gene>
<accession>A0A7I8XI42</accession>
<keyword evidence="4 6" id="KW-0472">Membrane</keyword>
<reference evidence="7" key="1">
    <citation type="submission" date="2020-09" db="EMBL/GenBank/DDBJ databases">
        <authorList>
            <person name="Kikuchi T."/>
        </authorList>
    </citation>
    <scope>NUCLEOTIDE SEQUENCE</scope>
    <source>
        <strain evidence="7">Ka4C1</strain>
    </source>
</reference>
<comment type="subcellular location">
    <subcellularLocation>
        <location evidence="1">Endomembrane system</location>
        <topology evidence="1">Multi-pass membrane protein</topology>
    </subcellularLocation>
</comment>
<name>A0A7I8XI42_BURXY</name>
<feature type="region of interest" description="Disordered" evidence="5">
    <location>
        <begin position="1"/>
        <end position="36"/>
    </location>
</feature>
<evidence type="ECO:0000256" key="5">
    <source>
        <dbReference type="SAM" id="MobiDB-lite"/>
    </source>
</evidence>
<dbReference type="GO" id="GO:0005765">
    <property type="term" value="C:lysosomal membrane"/>
    <property type="evidence" value="ECO:0007669"/>
    <property type="project" value="TreeGrafter"/>
</dbReference>
<dbReference type="PANTHER" id="PTHR12479">
    <property type="entry name" value="LYSOSOMAL-ASSOCIATED TRANSMEMBRANE PROTEIN"/>
    <property type="match status" value="1"/>
</dbReference>
<dbReference type="GO" id="GO:0012505">
    <property type="term" value="C:endomembrane system"/>
    <property type="evidence" value="ECO:0007669"/>
    <property type="project" value="UniProtKB-SubCell"/>
</dbReference>
<evidence type="ECO:0000256" key="2">
    <source>
        <dbReference type="ARBA" id="ARBA00022692"/>
    </source>
</evidence>
<dbReference type="Proteomes" id="UP000582659">
    <property type="component" value="Unassembled WGS sequence"/>
</dbReference>
<keyword evidence="3 6" id="KW-1133">Transmembrane helix</keyword>
<proteinExistence type="predicted"/>
<keyword evidence="2 6" id="KW-0812">Transmembrane</keyword>